<keyword evidence="3" id="KW-0472">Membrane</keyword>
<dbReference type="AlphaFoldDB" id="A0A239CMJ9"/>
<name>A0A239CMJ9_9BURK</name>
<feature type="domain" description="GGDEF" evidence="4">
    <location>
        <begin position="235"/>
        <end position="366"/>
    </location>
</feature>
<reference evidence="5 6" key="1">
    <citation type="submission" date="2017-06" db="EMBL/GenBank/DDBJ databases">
        <authorList>
            <person name="Kim H.J."/>
            <person name="Triplett B.A."/>
        </authorList>
    </citation>
    <scope>NUCLEOTIDE SEQUENCE [LARGE SCALE GENOMIC DNA]</scope>
    <source>
        <strain evidence="5 6">U15</strain>
    </source>
</reference>
<dbReference type="FunFam" id="3.30.70.270:FF:000001">
    <property type="entry name" value="Diguanylate cyclase domain protein"/>
    <property type="match status" value="1"/>
</dbReference>
<dbReference type="Proteomes" id="UP000198284">
    <property type="component" value="Unassembled WGS sequence"/>
</dbReference>
<dbReference type="SMART" id="SM00267">
    <property type="entry name" value="GGDEF"/>
    <property type="match status" value="1"/>
</dbReference>
<evidence type="ECO:0000256" key="2">
    <source>
        <dbReference type="ARBA" id="ARBA00034247"/>
    </source>
</evidence>
<feature type="transmembrane region" description="Helical" evidence="3">
    <location>
        <begin position="24"/>
        <end position="46"/>
    </location>
</feature>
<feature type="transmembrane region" description="Helical" evidence="3">
    <location>
        <begin position="85"/>
        <end position="104"/>
    </location>
</feature>
<evidence type="ECO:0000259" key="4">
    <source>
        <dbReference type="PROSITE" id="PS50887"/>
    </source>
</evidence>
<accession>A0A239CMJ9</accession>
<dbReference type="CDD" id="cd01949">
    <property type="entry name" value="GGDEF"/>
    <property type="match status" value="1"/>
</dbReference>
<feature type="transmembrane region" description="Helical" evidence="3">
    <location>
        <begin position="134"/>
        <end position="152"/>
    </location>
</feature>
<dbReference type="Gene3D" id="3.30.70.270">
    <property type="match status" value="1"/>
</dbReference>
<dbReference type="PROSITE" id="PS50887">
    <property type="entry name" value="GGDEF"/>
    <property type="match status" value="1"/>
</dbReference>
<dbReference type="GO" id="GO:0005886">
    <property type="term" value="C:plasma membrane"/>
    <property type="evidence" value="ECO:0007669"/>
    <property type="project" value="TreeGrafter"/>
</dbReference>
<keyword evidence="3" id="KW-0812">Transmembrane</keyword>
<dbReference type="PANTHER" id="PTHR45138">
    <property type="entry name" value="REGULATORY COMPONENTS OF SENSORY TRANSDUCTION SYSTEM"/>
    <property type="match status" value="1"/>
</dbReference>
<dbReference type="InterPro" id="IPR000160">
    <property type="entry name" value="GGDEF_dom"/>
</dbReference>
<dbReference type="NCBIfam" id="TIGR00254">
    <property type="entry name" value="GGDEF"/>
    <property type="match status" value="1"/>
</dbReference>
<protein>
    <recommendedName>
        <fullName evidence="1">diguanylate cyclase</fullName>
        <ecNumber evidence="1">2.7.7.65</ecNumber>
    </recommendedName>
</protein>
<organism evidence="5 6">
    <name type="scientific">Noviherbaspirillum humi</name>
    <dbReference type="NCBI Taxonomy" id="1688639"/>
    <lineage>
        <taxon>Bacteria</taxon>
        <taxon>Pseudomonadati</taxon>
        <taxon>Pseudomonadota</taxon>
        <taxon>Betaproteobacteria</taxon>
        <taxon>Burkholderiales</taxon>
        <taxon>Oxalobacteraceae</taxon>
        <taxon>Noviherbaspirillum</taxon>
    </lineage>
</organism>
<evidence type="ECO:0000313" key="6">
    <source>
        <dbReference type="Proteomes" id="UP000198284"/>
    </source>
</evidence>
<proteinExistence type="predicted"/>
<evidence type="ECO:0000256" key="1">
    <source>
        <dbReference type="ARBA" id="ARBA00012528"/>
    </source>
</evidence>
<dbReference type="EC" id="2.7.7.65" evidence="1"/>
<sequence length="366" mass="40754">MDDTRNALQAGLPERRKAGQASHLPEISPISLTSLLYALSLFIFYYQGFIGGTSFIAAAAGVLGWVLMFYAVFRSGAHLRMADPSLVLPQIGAALATMLLVAYLEPSTRIALVPFMLVAFSFGVCRLTTSTITLLAMLCLLSHLGIVLAHAQVEGYGMEFRAGLLQWFVLALTLPAMIAVGKQIQTLRLTLRATRHQLEHYEERSIRDDLTGLYNRRQLQMDLERARLTCGARSASFSLCLIDVDHFKQINDSHGHLAGDTVLRDFARIARDSVRDSDILGRFGGDEFMLILPETDLKGAVVHAERLRVYAQFLDFSRVMEQRHISLSIGVAQYRPGEKVTDLIARADAGLYRAKQLGRNRVEWVD</sequence>
<dbReference type="PANTHER" id="PTHR45138:SF9">
    <property type="entry name" value="DIGUANYLATE CYCLASE DGCM-RELATED"/>
    <property type="match status" value="1"/>
</dbReference>
<dbReference type="GO" id="GO:0052621">
    <property type="term" value="F:diguanylate cyclase activity"/>
    <property type="evidence" value="ECO:0007669"/>
    <property type="project" value="UniProtKB-EC"/>
</dbReference>
<dbReference type="SUPFAM" id="SSF55073">
    <property type="entry name" value="Nucleotide cyclase"/>
    <property type="match status" value="1"/>
</dbReference>
<dbReference type="GO" id="GO:0043709">
    <property type="term" value="P:cell adhesion involved in single-species biofilm formation"/>
    <property type="evidence" value="ECO:0007669"/>
    <property type="project" value="TreeGrafter"/>
</dbReference>
<keyword evidence="6" id="KW-1185">Reference proteome</keyword>
<feature type="transmembrane region" description="Helical" evidence="3">
    <location>
        <begin position="164"/>
        <end position="181"/>
    </location>
</feature>
<dbReference type="InterPro" id="IPR043128">
    <property type="entry name" value="Rev_trsase/Diguanyl_cyclase"/>
</dbReference>
<dbReference type="GO" id="GO:1902201">
    <property type="term" value="P:negative regulation of bacterial-type flagellum-dependent cell motility"/>
    <property type="evidence" value="ECO:0007669"/>
    <property type="project" value="TreeGrafter"/>
</dbReference>
<gene>
    <name evidence="5" type="ORF">SAMN06265795_101519</name>
</gene>
<dbReference type="EMBL" id="FZOT01000001">
    <property type="protein sequence ID" value="SNS20714.1"/>
    <property type="molecule type" value="Genomic_DNA"/>
</dbReference>
<evidence type="ECO:0000313" key="5">
    <source>
        <dbReference type="EMBL" id="SNS20714.1"/>
    </source>
</evidence>
<feature type="transmembrane region" description="Helical" evidence="3">
    <location>
        <begin position="52"/>
        <end position="73"/>
    </location>
</feature>
<keyword evidence="3" id="KW-1133">Transmembrane helix</keyword>
<dbReference type="Pfam" id="PF00990">
    <property type="entry name" value="GGDEF"/>
    <property type="match status" value="1"/>
</dbReference>
<dbReference type="InterPro" id="IPR050469">
    <property type="entry name" value="Diguanylate_Cyclase"/>
</dbReference>
<dbReference type="InterPro" id="IPR029787">
    <property type="entry name" value="Nucleotide_cyclase"/>
</dbReference>
<evidence type="ECO:0000256" key="3">
    <source>
        <dbReference type="SAM" id="Phobius"/>
    </source>
</evidence>
<comment type="catalytic activity">
    <reaction evidence="2">
        <text>2 GTP = 3',3'-c-di-GMP + 2 diphosphate</text>
        <dbReference type="Rhea" id="RHEA:24898"/>
        <dbReference type="ChEBI" id="CHEBI:33019"/>
        <dbReference type="ChEBI" id="CHEBI:37565"/>
        <dbReference type="ChEBI" id="CHEBI:58805"/>
        <dbReference type="EC" id="2.7.7.65"/>
    </reaction>
</comment>